<sequence>MHKLITLALAAGILTACQAEAADDEALASPEAKELRAWARQLKADDPATMRLLVTDCGLAGAFGSAESKLETMRCMHRKYDEGVRA</sequence>
<keyword evidence="1" id="KW-0732">Signal</keyword>
<feature type="signal peptide" evidence="1">
    <location>
        <begin position="1"/>
        <end position="21"/>
    </location>
</feature>
<evidence type="ECO:0000256" key="1">
    <source>
        <dbReference type="SAM" id="SignalP"/>
    </source>
</evidence>
<feature type="chain" id="PRO_5015135789" evidence="1">
    <location>
        <begin position="22"/>
        <end position="86"/>
    </location>
</feature>
<comment type="caution">
    <text evidence="2">The sequence shown here is derived from an EMBL/GenBank/DDBJ whole genome shotgun (WGS) entry which is preliminary data.</text>
</comment>
<proteinExistence type="predicted"/>
<keyword evidence="3" id="KW-1185">Reference proteome</keyword>
<reference evidence="2 3" key="1">
    <citation type="submission" date="2018-03" db="EMBL/GenBank/DDBJ databases">
        <title>The draft genome of Sphingosinicella sp. GL-C-18.</title>
        <authorList>
            <person name="Liu L."/>
            <person name="Li L."/>
            <person name="Liang L."/>
            <person name="Zhang X."/>
            <person name="Wang T."/>
        </authorList>
    </citation>
    <scope>NUCLEOTIDE SEQUENCE [LARGE SCALE GENOMIC DNA]</scope>
    <source>
        <strain evidence="2 3">GL-C-18</strain>
    </source>
</reference>
<accession>A0A2P7QIY2</accession>
<dbReference type="AlphaFoldDB" id="A0A2P7QIY2"/>
<dbReference type="Proteomes" id="UP000241167">
    <property type="component" value="Unassembled WGS sequence"/>
</dbReference>
<dbReference type="EMBL" id="PXYI01000007">
    <property type="protein sequence ID" value="PSJ37890.1"/>
    <property type="molecule type" value="Genomic_DNA"/>
</dbReference>
<dbReference type="RefSeq" id="WP_106514702.1">
    <property type="nucleotide sequence ID" value="NZ_PXYI01000007.1"/>
</dbReference>
<name>A0A2P7QIY2_9SPHN</name>
<evidence type="ECO:0000313" key="2">
    <source>
        <dbReference type="EMBL" id="PSJ37890.1"/>
    </source>
</evidence>
<protein>
    <submittedName>
        <fullName evidence="2">Uncharacterized protein</fullName>
    </submittedName>
</protein>
<evidence type="ECO:0000313" key="3">
    <source>
        <dbReference type="Proteomes" id="UP000241167"/>
    </source>
</evidence>
<gene>
    <name evidence="2" type="ORF">C7I55_19455</name>
</gene>
<organism evidence="2 3">
    <name type="scientific">Allosphingosinicella deserti</name>
    <dbReference type="NCBI Taxonomy" id="2116704"/>
    <lineage>
        <taxon>Bacteria</taxon>
        <taxon>Pseudomonadati</taxon>
        <taxon>Pseudomonadota</taxon>
        <taxon>Alphaproteobacteria</taxon>
        <taxon>Sphingomonadales</taxon>
        <taxon>Sphingomonadaceae</taxon>
        <taxon>Allosphingosinicella</taxon>
    </lineage>
</organism>
<dbReference type="PROSITE" id="PS51257">
    <property type="entry name" value="PROKAR_LIPOPROTEIN"/>
    <property type="match status" value="1"/>
</dbReference>